<dbReference type="RefSeq" id="WP_011617829.1">
    <property type="nucleotide sequence ID" value="NC_008314.1"/>
</dbReference>
<proteinExistence type="predicted"/>
<evidence type="ECO:0000313" key="1">
    <source>
        <dbReference type="EMBL" id="CAJ97165.1"/>
    </source>
</evidence>
<dbReference type="AlphaFoldDB" id="Q0JYK9"/>
<protein>
    <submittedName>
        <fullName evidence="1">Uncharacterized protein</fullName>
    </submittedName>
</protein>
<name>Q0JYK9_CUPNH</name>
<gene>
    <name evidence="1" type="ordered locus">H16_B2383</name>
    <name evidence="2" type="ORF">E6A55_31215</name>
</gene>
<reference evidence="2 4" key="2">
    <citation type="submission" date="2019-04" db="EMBL/GenBank/DDBJ databases">
        <title>Long-read de novo sequencing of Cupriavidus necator H16.</title>
        <authorList>
            <person name="Little G.T."/>
            <person name="Ehsaan M."/>
            <person name="Arenas-Lopez C."/>
            <person name="Jawed K."/>
            <person name="Winzer K."/>
            <person name="Kovacs K."/>
            <person name="Malys N."/>
            <person name="Minton N.P."/>
        </authorList>
    </citation>
    <scope>NUCLEOTIDE SEQUENCE [LARGE SCALE GENOMIC DNA]</scope>
    <source>
        <strain evidence="2 4">H16</strain>
    </source>
</reference>
<evidence type="ECO:0000313" key="3">
    <source>
        <dbReference type="Proteomes" id="UP000008210"/>
    </source>
</evidence>
<dbReference type="EMBL" id="AM260480">
    <property type="protein sequence ID" value="CAJ97165.1"/>
    <property type="molecule type" value="Genomic_DNA"/>
</dbReference>
<organism evidence="1 3">
    <name type="scientific">Cupriavidus necator (strain ATCC 17699 / DSM 428 / KCTC 22496 / NCIMB 10442 / H16 / Stanier 337)</name>
    <name type="common">Ralstonia eutropha</name>
    <dbReference type="NCBI Taxonomy" id="381666"/>
    <lineage>
        <taxon>Bacteria</taxon>
        <taxon>Pseudomonadati</taxon>
        <taxon>Pseudomonadota</taxon>
        <taxon>Betaproteobacteria</taxon>
        <taxon>Burkholderiales</taxon>
        <taxon>Burkholderiaceae</taxon>
        <taxon>Cupriavidus</taxon>
    </lineage>
</organism>
<keyword evidence="3" id="KW-1185">Reference proteome</keyword>
<dbReference type="Proteomes" id="UP000008210">
    <property type="component" value="Chromosome 2"/>
</dbReference>
<sequence length="92" mass="10157">MTTLIQPPIWNSPTDAVAGLAPFLNSENAVDHVLVKVDDQNVAHFDNGPLYREARYVYGYTGTHPAGPMAACWYDSRTGLRLHNVSAWTLAE</sequence>
<dbReference type="EMBL" id="CP039288">
    <property type="protein sequence ID" value="QCC04936.1"/>
    <property type="molecule type" value="Genomic_DNA"/>
</dbReference>
<reference evidence="1 3" key="1">
    <citation type="journal article" date="2006" name="Nat. Biotechnol.">
        <title>Genome sequence of the bioplastic-producing 'Knallgas' bacterium Ralstonia eutropha H16.</title>
        <authorList>
            <person name="Pohlmann A."/>
            <person name="Fricke W.F."/>
            <person name="Reinecke F."/>
            <person name="Kusian B."/>
            <person name="Liesegang H."/>
            <person name="Cramm R."/>
            <person name="Eitinger T."/>
            <person name="Ewering C."/>
            <person name="Potter M."/>
            <person name="Schwartz E."/>
            <person name="Strittmatter A."/>
            <person name="Voss I."/>
            <person name="Gottschalk G."/>
            <person name="Steinbuechel A."/>
            <person name="Friedrich B."/>
            <person name="Bowien B."/>
        </authorList>
    </citation>
    <scope>NUCLEOTIDE SEQUENCE [LARGE SCALE GENOMIC DNA]</scope>
    <source>
        <strain evidence="3">ATCC 17699 / DSM 428 / KCTC 22496 / NCIMB 10442 / H16 / Stanier 337</strain>
        <strain evidence="1">H16</strain>
    </source>
</reference>
<evidence type="ECO:0000313" key="4">
    <source>
        <dbReference type="Proteomes" id="UP000296079"/>
    </source>
</evidence>
<evidence type="ECO:0000313" key="2">
    <source>
        <dbReference type="EMBL" id="QCC04936.1"/>
    </source>
</evidence>
<accession>Q0JYK9</accession>
<dbReference type="KEGG" id="reh:H16_B2383"/>
<dbReference type="Proteomes" id="UP000296079">
    <property type="component" value="Chromosome 2"/>
</dbReference>
<dbReference type="HOGENOM" id="CLU_2408308_0_0_4"/>
<dbReference type="STRING" id="381666.H16_B2383"/>